<dbReference type="PANTHER" id="PTHR36113">
    <property type="entry name" value="LYASE, PUTATIVE-RELATED-RELATED"/>
    <property type="match status" value="1"/>
</dbReference>
<dbReference type="PROSITE" id="PS51819">
    <property type="entry name" value="VOC"/>
    <property type="match status" value="2"/>
</dbReference>
<dbReference type="Gene3D" id="3.10.180.10">
    <property type="entry name" value="2,3-Dihydroxybiphenyl 1,2-Dioxygenase, domain 1"/>
    <property type="match status" value="2"/>
</dbReference>
<evidence type="ECO:0000256" key="1">
    <source>
        <dbReference type="ARBA" id="ARBA00022723"/>
    </source>
</evidence>
<evidence type="ECO:0000259" key="2">
    <source>
        <dbReference type="PROSITE" id="PS51819"/>
    </source>
</evidence>
<sequence>MRDGLGITHLRSIDISAEQPAALLPFYEETWGLERVEDLPGTAAEGTIALRARGPEHHVLRLVAGDPHQLVRIALGARDAAAVDAVAERVRASGAQLLAGPARRPGGEYAVEFTDPEGRRIEVSADVPERPDPASRDFGPDRLSHVVLNTVDLAASKAFFVDVLGFAVSDTYENDQMVFLRCNPVHHCIVLAPGEWTSLNHVAFEVRDTDEVMRALGRMRRAGVDTIWGPGRHGPGGNVFCYFLDPVGNVIEYTAELIEVDSGWMPQEWARTQENADVWGTSGGITPEVVRAMANPPGSERPR</sequence>
<dbReference type="RefSeq" id="WP_170225484.1">
    <property type="nucleotide sequence ID" value="NZ_VFPH01000001.1"/>
</dbReference>
<evidence type="ECO:0000313" key="4">
    <source>
        <dbReference type="Proteomes" id="UP000319818"/>
    </source>
</evidence>
<accession>A0A543GCJ5</accession>
<proteinExistence type="predicted"/>
<evidence type="ECO:0000313" key="3">
    <source>
        <dbReference type="EMBL" id="TQM43796.1"/>
    </source>
</evidence>
<keyword evidence="1" id="KW-0479">Metal-binding</keyword>
<comment type="caution">
    <text evidence="3">The sequence shown here is derived from an EMBL/GenBank/DDBJ whole genome shotgun (WGS) entry which is preliminary data.</text>
</comment>
<dbReference type="AlphaFoldDB" id="A0A543GCJ5"/>
<dbReference type="InterPro" id="IPR004360">
    <property type="entry name" value="Glyas_Fos-R_dOase_dom"/>
</dbReference>
<reference evidence="3 4" key="1">
    <citation type="submission" date="2019-06" db="EMBL/GenBank/DDBJ databases">
        <title>Sequencing the genomes of 1000 actinobacteria strains.</title>
        <authorList>
            <person name="Klenk H.-P."/>
        </authorList>
    </citation>
    <scope>NUCLEOTIDE SEQUENCE [LARGE SCALE GENOMIC DNA]</scope>
    <source>
        <strain evidence="3 4">DSM 45511</strain>
    </source>
</reference>
<dbReference type="InterPro" id="IPR029068">
    <property type="entry name" value="Glyas_Bleomycin-R_OHBP_Dase"/>
</dbReference>
<dbReference type="GO" id="GO:0051213">
    <property type="term" value="F:dioxygenase activity"/>
    <property type="evidence" value="ECO:0007669"/>
    <property type="project" value="UniProtKB-KW"/>
</dbReference>
<dbReference type="Proteomes" id="UP000319818">
    <property type="component" value="Unassembled WGS sequence"/>
</dbReference>
<keyword evidence="3" id="KW-0560">Oxidoreductase</keyword>
<keyword evidence="3" id="KW-0223">Dioxygenase</keyword>
<gene>
    <name evidence="3" type="ORF">FB388_1148</name>
</gene>
<feature type="domain" description="VOC" evidence="2">
    <location>
        <begin position="142"/>
        <end position="256"/>
    </location>
</feature>
<dbReference type="EMBL" id="VFPH01000001">
    <property type="protein sequence ID" value="TQM43796.1"/>
    <property type="molecule type" value="Genomic_DNA"/>
</dbReference>
<keyword evidence="4" id="KW-1185">Reference proteome</keyword>
<organism evidence="3 4">
    <name type="scientific">Pseudonocardia cypriaca</name>
    <dbReference type="NCBI Taxonomy" id="882449"/>
    <lineage>
        <taxon>Bacteria</taxon>
        <taxon>Bacillati</taxon>
        <taxon>Actinomycetota</taxon>
        <taxon>Actinomycetes</taxon>
        <taxon>Pseudonocardiales</taxon>
        <taxon>Pseudonocardiaceae</taxon>
        <taxon>Pseudonocardia</taxon>
    </lineage>
</organism>
<dbReference type="InterPro" id="IPR051332">
    <property type="entry name" value="Fosfomycin_Res_Enzymes"/>
</dbReference>
<name>A0A543GCJ5_9PSEU</name>
<dbReference type="InterPro" id="IPR037523">
    <property type="entry name" value="VOC_core"/>
</dbReference>
<dbReference type="PANTHER" id="PTHR36113:SF6">
    <property type="entry name" value="FOSFOMYCIN RESISTANCE PROTEIN FOSX"/>
    <property type="match status" value="1"/>
</dbReference>
<dbReference type="Pfam" id="PF00903">
    <property type="entry name" value="Glyoxalase"/>
    <property type="match status" value="2"/>
</dbReference>
<dbReference type="SUPFAM" id="SSF54593">
    <property type="entry name" value="Glyoxalase/Bleomycin resistance protein/Dihydroxybiphenyl dioxygenase"/>
    <property type="match status" value="1"/>
</dbReference>
<dbReference type="GO" id="GO:0046872">
    <property type="term" value="F:metal ion binding"/>
    <property type="evidence" value="ECO:0007669"/>
    <property type="project" value="UniProtKB-KW"/>
</dbReference>
<protein>
    <submittedName>
        <fullName evidence="3">Catechol-2,3-dioxygenase</fullName>
    </submittedName>
</protein>
<feature type="domain" description="VOC" evidence="2">
    <location>
        <begin position="6"/>
        <end position="126"/>
    </location>
</feature>